<comment type="caution">
    <text evidence="1">The sequence shown here is derived from an EMBL/GenBank/DDBJ whole genome shotgun (WGS) entry which is preliminary data.</text>
</comment>
<organism evidence="1 2">
    <name type="scientific">Candidatus Methanogaster sp</name>
    <dbReference type="NCBI Taxonomy" id="3386292"/>
    <lineage>
        <taxon>Archaea</taxon>
        <taxon>Methanobacteriati</taxon>
        <taxon>Methanobacteriota</taxon>
        <taxon>Stenosarchaea group</taxon>
        <taxon>Methanomicrobia</taxon>
        <taxon>Methanosarcinales</taxon>
        <taxon>ANME-2 cluster</taxon>
        <taxon>Candidatus Methanogasteraceae</taxon>
        <taxon>Candidatus Methanogaster</taxon>
    </lineage>
</organism>
<proteinExistence type="predicted"/>
<sequence length="208" mass="23408">MKEVKPGDEAMELKDRARRTEDSDEAIKLLDKVILLWLQAAEQGETEMSRTLNIGNARTAEANRSVMFANKLVDKARASSGDVEAGYLKEAADQMLKASLLRMEAAETAREYGYSAVYYNRLGIVHSNKAFYSYYHAWASDAVGDLDTALSGYKEALSILKTALGHFNKSLRIESNSDREDNRNDCLDYMEWCRASIQGVRSKMRSAR</sequence>
<dbReference type="Proteomes" id="UP000248329">
    <property type="component" value="Unassembled WGS sequence"/>
</dbReference>
<name>A0AC61L3E1_9EURY</name>
<dbReference type="EMBL" id="PQXF01000011">
    <property type="protein sequence ID" value="PXF60838.1"/>
    <property type="molecule type" value="Genomic_DNA"/>
</dbReference>
<protein>
    <submittedName>
        <fullName evidence="1">Uncharacterized protein</fullName>
    </submittedName>
</protein>
<evidence type="ECO:0000313" key="1">
    <source>
        <dbReference type="EMBL" id="PXF60838.1"/>
    </source>
</evidence>
<accession>A0AC61L3E1</accession>
<gene>
    <name evidence="1" type="ORF">C4B59_07570</name>
</gene>
<evidence type="ECO:0000313" key="2">
    <source>
        <dbReference type="Proteomes" id="UP000248329"/>
    </source>
</evidence>
<reference evidence="1" key="1">
    <citation type="submission" date="2018-01" db="EMBL/GenBank/DDBJ databases">
        <authorList>
            <person name="Krukenberg V."/>
        </authorList>
    </citation>
    <scope>NUCLEOTIDE SEQUENCE</scope>
    <source>
        <strain evidence="1">E20ANME2</strain>
    </source>
</reference>